<feature type="region of interest" description="Disordered" evidence="1">
    <location>
        <begin position="101"/>
        <end position="124"/>
    </location>
</feature>
<name>A0A1S2QLW5_9ACTN</name>
<reference evidence="2 3" key="1">
    <citation type="submission" date="2016-10" db="EMBL/GenBank/DDBJ databases">
        <title>Genome sequence of Streptomyces sp. MUSC 1.</title>
        <authorList>
            <person name="Lee L.-H."/>
            <person name="Ser H.-L."/>
            <person name="Law J.W.-F."/>
        </authorList>
    </citation>
    <scope>NUCLEOTIDE SEQUENCE [LARGE SCALE GENOMIC DNA]</scope>
    <source>
        <strain evidence="2 3">MUSC 1</strain>
    </source>
</reference>
<accession>A0A1S2QLW5</accession>
<proteinExistence type="predicted"/>
<dbReference type="InterPro" id="IPR036890">
    <property type="entry name" value="HATPase_C_sf"/>
</dbReference>
<evidence type="ECO:0000256" key="1">
    <source>
        <dbReference type="SAM" id="MobiDB-lite"/>
    </source>
</evidence>
<evidence type="ECO:0008006" key="4">
    <source>
        <dbReference type="Google" id="ProtNLM"/>
    </source>
</evidence>
<gene>
    <name evidence="2" type="ORF">BIV23_08020</name>
</gene>
<dbReference type="Proteomes" id="UP000179642">
    <property type="component" value="Unassembled WGS sequence"/>
</dbReference>
<protein>
    <recommendedName>
        <fullName evidence="4">Histidine kinase/HSP90-like ATPase domain-containing protein</fullName>
    </recommendedName>
</protein>
<evidence type="ECO:0000313" key="3">
    <source>
        <dbReference type="Proteomes" id="UP000179642"/>
    </source>
</evidence>
<sequence length="258" mass="28253">MLYTTSLSSRAAGQTLASLREFAAQQGWAVAHEVYDLAPLRIPARLRTGWCTAMRLLAMGQVTGLVAPAEREVAGTHAEQTALREWLLGLPAFAAYPHTTRHTTLPTSDMPAGAPEPDRSAPVDREWSQSYVMHPASLRRLRCEARTRLTLLRWPGDITTAIEVLSRLLHDTVTHAQPADGAPRRVTLRLAVTEDEELVIDVQDPRPGIPVGSAAPAGETWRDLVHARLLGAKVDHFLSEDACFRTVRAVLLPGEVSL</sequence>
<dbReference type="EMBL" id="MLYO01000015">
    <property type="protein sequence ID" value="OIK06446.1"/>
    <property type="molecule type" value="Genomic_DNA"/>
</dbReference>
<dbReference type="AlphaFoldDB" id="A0A1S2QLW5"/>
<evidence type="ECO:0000313" key="2">
    <source>
        <dbReference type="EMBL" id="OIK06446.1"/>
    </source>
</evidence>
<organism evidence="2 3">
    <name type="scientific">Streptomyces monashensis</name>
    <dbReference type="NCBI Taxonomy" id="1678012"/>
    <lineage>
        <taxon>Bacteria</taxon>
        <taxon>Bacillati</taxon>
        <taxon>Actinomycetota</taxon>
        <taxon>Actinomycetes</taxon>
        <taxon>Kitasatosporales</taxon>
        <taxon>Streptomycetaceae</taxon>
        <taxon>Streptomyces</taxon>
    </lineage>
</organism>
<comment type="caution">
    <text evidence="2">The sequence shown here is derived from an EMBL/GenBank/DDBJ whole genome shotgun (WGS) entry which is preliminary data.</text>
</comment>
<dbReference type="Gene3D" id="3.30.565.10">
    <property type="entry name" value="Histidine kinase-like ATPase, C-terminal domain"/>
    <property type="match status" value="1"/>
</dbReference>
<keyword evidence="3" id="KW-1185">Reference proteome</keyword>